<evidence type="ECO:0000259" key="1">
    <source>
        <dbReference type="PROSITE" id="PS50943"/>
    </source>
</evidence>
<evidence type="ECO:0000313" key="3">
    <source>
        <dbReference type="Proteomes" id="UP000288983"/>
    </source>
</evidence>
<protein>
    <submittedName>
        <fullName evidence="2">Transcriptional regulator</fullName>
    </submittedName>
</protein>
<reference evidence="2 3" key="1">
    <citation type="submission" date="2018-06" db="EMBL/GenBank/DDBJ databases">
        <title>Bacteria isolated from soil of Wuhan.</title>
        <authorList>
            <person name="Wei X."/>
            <person name="Chunhua H."/>
        </authorList>
    </citation>
    <scope>NUCLEOTIDE SEQUENCE [LARGE SCALE GENOMIC DNA]</scope>
    <source>
        <strain evidence="3">xwS2</strain>
    </source>
</reference>
<feature type="domain" description="HTH cro/C1-type" evidence="1">
    <location>
        <begin position="11"/>
        <end position="63"/>
    </location>
</feature>
<name>A0A443ZWC0_9PSED</name>
<dbReference type="PROSITE" id="PS50943">
    <property type="entry name" value="HTH_CROC1"/>
    <property type="match status" value="1"/>
</dbReference>
<dbReference type="GO" id="GO:0003677">
    <property type="term" value="F:DNA binding"/>
    <property type="evidence" value="ECO:0007669"/>
    <property type="project" value="InterPro"/>
</dbReference>
<dbReference type="EMBL" id="QJRG01000034">
    <property type="protein sequence ID" value="RWU25034.1"/>
    <property type="molecule type" value="Genomic_DNA"/>
</dbReference>
<organism evidence="2 3">
    <name type="scientific">Pseudomonas alkylphenolica</name>
    <dbReference type="NCBI Taxonomy" id="237609"/>
    <lineage>
        <taxon>Bacteria</taxon>
        <taxon>Pseudomonadati</taxon>
        <taxon>Pseudomonadota</taxon>
        <taxon>Gammaproteobacteria</taxon>
        <taxon>Pseudomonadales</taxon>
        <taxon>Pseudomonadaceae</taxon>
        <taxon>Pseudomonas</taxon>
    </lineage>
</organism>
<dbReference type="RefSeq" id="WP_128322246.1">
    <property type="nucleotide sequence ID" value="NZ_QJRG01000034.1"/>
</dbReference>
<dbReference type="InterPro" id="IPR001387">
    <property type="entry name" value="Cro/C1-type_HTH"/>
</dbReference>
<gene>
    <name evidence="2" type="ORF">DM813_04705</name>
</gene>
<dbReference type="SMART" id="SM00530">
    <property type="entry name" value="HTH_XRE"/>
    <property type="match status" value="1"/>
</dbReference>
<comment type="caution">
    <text evidence="2">The sequence shown here is derived from an EMBL/GenBank/DDBJ whole genome shotgun (WGS) entry which is preliminary data.</text>
</comment>
<dbReference type="AlphaFoldDB" id="A0A443ZWC0"/>
<dbReference type="InterPro" id="IPR010982">
    <property type="entry name" value="Lambda_DNA-bd_dom_sf"/>
</dbReference>
<proteinExistence type="predicted"/>
<dbReference type="OrthoDB" id="7008804at2"/>
<dbReference type="CDD" id="cd00093">
    <property type="entry name" value="HTH_XRE"/>
    <property type="match status" value="1"/>
</dbReference>
<evidence type="ECO:0000313" key="2">
    <source>
        <dbReference type="EMBL" id="RWU25034.1"/>
    </source>
</evidence>
<dbReference type="SUPFAM" id="SSF47413">
    <property type="entry name" value="lambda repressor-like DNA-binding domains"/>
    <property type="match status" value="1"/>
</dbReference>
<dbReference type="Gene3D" id="1.10.260.40">
    <property type="entry name" value="lambda repressor-like DNA-binding domains"/>
    <property type="match status" value="1"/>
</dbReference>
<accession>A0A443ZWC0</accession>
<sequence>MSLRKPYAAVLKLLRTKRGLSQVGIAKAVAQSHVSQLEAAITTATLDVSCELAAALKIHPSSLFTLTLAAHEKRTAREVLLTCLAELEDLDLADTLLPSEPQQGMTPAMIEARDKWLAVQELKAKGFSQAEARKQLELPEATIRRLWHKDASSIPPTE</sequence>
<dbReference type="Proteomes" id="UP000288983">
    <property type="component" value="Unassembled WGS sequence"/>
</dbReference>
<dbReference type="Pfam" id="PF01381">
    <property type="entry name" value="HTH_3"/>
    <property type="match status" value="1"/>
</dbReference>